<comment type="caution">
    <text evidence="2">The sequence shown here is derived from an EMBL/GenBank/DDBJ whole genome shotgun (WGS) entry which is preliminary data.</text>
</comment>
<sequence>MPERSDDELGMRRPISRRDFIDGVAVAVGAAALGGLGAGAGVAAADTGREAGGPYPPALQGMRGYTNDSMTVPHRLRDGTFWTDAGEPRRTGEEYDLVVVGGGISGLSAARFYQREFDRDARILILDALDDVGGHARRNEFRAHGRLLIGYGGSQSLESPSTFSREARSLIEDVGIEVKRFKKYFDSGFDTRHGLGRALYFDKESWGRDHFVAYRPGTEYAEILKDAPMAGRAKTDLSKIYDAPEDWMPGLTDKQKKDRLARITYREYLTEHVRAHPDAVKFLQTTPNGNWGYGADAVGALDASIEFAGFDGLALNWDEPDRRLAPTGQKLWTSEDDYIYHFPEGNAGVVRALVRTLIPDALPGHGMETITTSRLHYDRLDRKGDRVRIRLGAPAVRVRHVDHARRVEIAYVQSGDLRTVQARHVVLACNNQMIPYLTEEISAEQRAALRYAGKLSLVYANVQVRDWTAFDRLKISSVRYPTMYWGSAGLDFPVSIGDYRFPDDPREPAILHLAKTMCKPGLPPREQGQAGRRELLATTFQDMERAIRDQLARALGKGGFDPARDIEGITVNRWSHAYAYEYGLPWDTFWPDGELPSHVARRRWGRVAVANSDSAPRAYVDSAIDMAYRAVRDLAGKPSDSVSRGVDGVAP</sequence>
<dbReference type="RefSeq" id="WP_203882400.1">
    <property type="nucleotide sequence ID" value="NZ_BAABHH010000009.1"/>
</dbReference>
<feature type="transmembrane region" description="Helical" evidence="1">
    <location>
        <begin position="20"/>
        <end position="45"/>
    </location>
</feature>
<keyword evidence="1" id="KW-0472">Membrane</keyword>
<evidence type="ECO:0000313" key="2">
    <source>
        <dbReference type="EMBL" id="GIG78925.1"/>
    </source>
</evidence>
<dbReference type="Proteomes" id="UP000630097">
    <property type="component" value="Unassembled WGS sequence"/>
</dbReference>
<evidence type="ECO:0000256" key="1">
    <source>
        <dbReference type="SAM" id="Phobius"/>
    </source>
</evidence>
<protein>
    <submittedName>
        <fullName evidence="2">Spermidine dehydrogenase SpdH</fullName>
    </submittedName>
</protein>
<name>A0A8J3M489_9ACTN</name>
<reference evidence="2 3" key="1">
    <citation type="submission" date="2021-01" db="EMBL/GenBank/DDBJ databases">
        <title>Whole genome shotgun sequence of Planotetraspora kaengkrachanensis NBRC 104272.</title>
        <authorList>
            <person name="Komaki H."/>
            <person name="Tamura T."/>
        </authorList>
    </citation>
    <scope>NUCLEOTIDE SEQUENCE [LARGE SCALE GENOMIC DNA]</scope>
    <source>
        <strain evidence="2 3">NBRC 104272</strain>
    </source>
</reference>
<dbReference type="SUPFAM" id="SSF51905">
    <property type="entry name" value="FAD/NAD(P)-binding domain"/>
    <property type="match status" value="2"/>
</dbReference>
<dbReference type="AlphaFoldDB" id="A0A8J3M489"/>
<evidence type="ECO:0000313" key="3">
    <source>
        <dbReference type="Proteomes" id="UP000630097"/>
    </source>
</evidence>
<dbReference type="EMBL" id="BONV01000006">
    <property type="protein sequence ID" value="GIG78925.1"/>
    <property type="molecule type" value="Genomic_DNA"/>
</dbReference>
<keyword evidence="1" id="KW-0812">Transmembrane</keyword>
<keyword evidence="1" id="KW-1133">Transmembrane helix</keyword>
<organism evidence="2 3">
    <name type="scientific">Planotetraspora kaengkrachanensis</name>
    <dbReference type="NCBI Taxonomy" id="575193"/>
    <lineage>
        <taxon>Bacteria</taxon>
        <taxon>Bacillati</taxon>
        <taxon>Actinomycetota</taxon>
        <taxon>Actinomycetes</taxon>
        <taxon>Streptosporangiales</taxon>
        <taxon>Streptosporangiaceae</taxon>
        <taxon>Planotetraspora</taxon>
    </lineage>
</organism>
<dbReference type="InterPro" id="IPR036188">
    <property type="entry name" value="FAD/NAD-bd_sf"/>
</dbReference>
<proteinExistence type="predicted"/>
<keyword evidence="3" id="KW-1185">Reference proteome</keyword>
<accession>A0A8J3M489</accession>
<dbReference type="Gene3D" id="3.50.50.60">
    <property type="entry name" value="FAD/NAD(P)-binding domain"/>
    <property type="match status" value="1"/>
</dbReference>
<dbReference type="PROSITE" id="PS51318">
    <property type="entry name" value="TAT"/>
    <property type="match status" value="1"/>
</dbReference>
<dbReference type="Pfam" id="PF13450">
    <property type="entry name" value="NAD_binding_8"/>
    <property type="match status" value="1"/>
</dbReference>
<gene>
    <name evidence="2" type="primary">spdH_2</name>
    <name evidence="2" type="ORF">Pka01_20520</name>
</gene>
<dbReference type="InterPro" id="IPR006311">
    <property type="entry name" value="TAT_signal"/>
</dbReference>